<dbReference type="SUPFAM" id="SSF52540">
    <property type="entry name" value="P-loop containing nucleoside triphosphate hydrolases"/>
    <property type="match status" value="1"/>
</dbReference>
<keyword evidence="5" id="KW-1185">Reference proteome</keyword>
<proteinExistence type="predicted"/>
<sequence>MRVFSFSLLGSLAATILNVEAALLAPRPPYQLDSADEITYRNMLRDKPAGIARRSEGYQYDTTIASTSSEEPTTVSSEAPPAATSQEPAAAIVSDPPTPMSGELHHTECGPYSAKVNNIWVTIETTKYFYYINQPEVTKVVNVPTTIYQHVTSAVTNVVEKTIVETKFYTATITANGAVTTAVVPTTVSVPMTETITKTIVNSVYGSDVVKTEFHTVTAAGNGTVITKIVPTTVSVPTTEVVTKTIVSSVYGSDVVKTEFHTVTAAGNGTVITKIVPTTVGVPTTEAVTKTVTISSVYGSDVTKTQFHTATITANGTIITSVVPATEVVTETVTVTSAYGSDVTETRFHTATVTSNGTVVTMVVPTTVNVPTTEVVTRTVVVTSVYGSDVTETQLYTTTITADGTVMTMIVPTTVVQPTTLPGVYNTVVEQETDSVYFTTTVREYITSVPSPGTVTVTATATITAVTTVVEVYTNVDTSVLTNEITRTNEVTETNLITHSIGYTNTVFETHQVVTTILSTVFTSYPVTLTLTPNCQNGDLGCTTLTEVSWTTEFSTLTTTSLVPTRITQEITNIATEVQTRPVTITPPPVTVTRAETVTAPAVTVTQAQFVTAGGVTITQAQTIAGPPVTVTQPASTQLLTVVEDVTACPAPTDSPIKIPYDPDSSYTWGCPPGYICNPHKPDSCNFWGDIPDKDYTCEPQYCIPAPKLNRTICEDGPVPQNPGYFNMNPEVFGLSFDIFEEPEVLTKTVGTHIISYTRTDQYVSQATLSQWYPLTTPVAKRSTPLMVPPQIGGKRLIAVRGVISKREDTLPESCYVPCNLASLEAQNVGRVPEICEPDSAFNESYATCQFCIDSLEGTKSYDDGKAYVQSKLGSLLDYCSVDPAVSVVTRSSTSVAAEEVQASLVISSRSPVNTDTSAVAIVESTSTSRATATSTSILISSLEALSSSDGSFTEVPSSATSNADALFGSSADAVDGSTATDAAATNSQSVSDSLSGTLTSGDAGFFTATSPDSSASSSGSGTGNNASIISESEVDAPQTGSGTETPTETGTGGSSLPTTSDSSNATSTGSEISGVNESTSSLTTETVSSSSTVSGSPETAAASSLQPNSCGILEALLNKVDQLRELNVSQHVGLLQVKDDNPLMHNFELFINSNCHKVNEAMGISMGEVSSNGSVFSEDVLKIEICGPKEDYLTIIDVPGIFRVAGGLTTPGDFTLVRNIVTKYIKDKRTVILAVIPSNVDIATQEILSLAKEHDPKGERTLEILTNPDLVSEKSAQSAVCSLIEDFKHPLSLGYYVVRNRGADDHDPFTSSGTLVLRQFFNQSPWSKLPRHRIGISSLKHRLGKLLEELTSREFPALVHELKEELKTAKSALGSLSPKRNTPEEQKLLLGHIAKEFESLTNDALNATYNRRPDFKNA</sequence>
<dbReference type="CDD" id="cd08771">
    <property type="entry name" value="DLP_1"/>
    <property type="match status" value="1"/>
</dbReference>
<reference evidence="4 5" key="1">
    <citation type="journal article" date="2024" name="IMA Fungus">
        <title>IMA Genome - F19 : A genome assembly and annotation guide to empower mycologists, including annotated draft genome sequences of Ceratocystis pirilliformis, Diaporthe australafricana, Fusarium ophioides, Paecilomyces lecythidis, and Sporothrix stenoceras.</title>
        <authorList>
            <person name="Aylward J."/>
            <person name="Wilson A.M."/>
            <person name="Visagie C.M."/>
            <person name="Spraker J."/>
            <person name="Barnes I."/>
            <person name="Buitendag C."/>
            <person name="Ceriani C."/>
            <person name="Del Mar Angel L."/>
            <person name="du Plessis D."/>
            <person name="Fuchs T."/>
            <person name="Gasser K."/>
            <person name="Kramer D."/>
            <person name="Li W."/>
            <person name="Munsamy K."/>
            <person name="Piso A."/>
            <person name="Price J.L."/>
            <person name="Sonnekus B."/>
            <person name="Thomas C."/>
            <person name="van der Nest A."/>
            <person name="van Dijk A."/>
            <person name="van Heerden A."/>
            <person name="van Vuuren N."/>
            <person name="Yilmaz N."/>
            <person name="Duong T.A."/>
            <person name="van der Merwe N.A."/>
            <person name="Wingfield M.J."/>
            <person name="Wingfield B.D."/>
        </authorList>
    </citation>
    <scope>NUCLEOTIDE SEQUENCE [LARGE SCALE GENOMIC DNA]</scope>
    <source>
        <strain evidence="4 5">CMW 12675</strain>
    </source>
</reference>
<comment type="caution">
    <text evidence="4">The sequence shown here is derived from an EMBL/GenBank/DDBJ whole genome shotgun (WGS) entry which is preliminary data.</text>
</comment>
<dbReference type="InterPro" id="IPR000375">
    <property type="entry name" value="Dynamin_stalk"/>
</dbReference>
<feature type="domain" description="Dynamin GTPase" evidence="3">
    <location>
        <begin position="1111"/>
        <end position="1310"/>
    </location>
</feature>
<dbReference type="Pfam" id="PF00350">
    <property type="entry name" value="Dynamin_N"/>
    <property type="match status" value="1"/>
</dbReference>
<dbReference type="InterPro" id="IPR027417">
    <property type="entry name" value="P-loop_NTPase"/>
</dbReference>
<dbReference type="PANTHER" id="PTHR38122:SF1">
    <property type="entry name" value="GLYCOPROTEIN X"/>
    <property type="match status" value="1"/>
</dbReference>
<accession>A0ABR3ZKI2</accession>
<feature type="region of interest" description="Disordered" evidence="1">
    <location>
        <begin position="64"/>
        <end position="89"/>
    </location>
</feature>
<evidence type="ECO:0000256" key="2">
    <source>
        <dbReference type="SAM" id="SignalP"/>
    </source>
</evidence>
<name>A0ABR3ZKI2_9PEZI</name>
<dbReference type="SMART" id="SM00053">
    <property type="entry name" value="DYNc"/>
    <property type="match status" value="1"/>
</dbReference>
<evidence type="ECO:0000313" key="5">
    <source>
        <dbReference type="Proteomes" id="UP001583280"/>
    </source>
</evidence>
<feature type="signal peptide" evidence="2">
    <location>
        <begin position="1"/>
        <end position="21"/>
    </location>
</feature>
<keyword evidence="2" id="KW-0732">Signal</keyword>
<evidence type="ECO:0000259" key="3">
    <source>
        <dbReference type="SMART" id="SM00053"/>
    </source>
</evidence>
<protein>
    <recommendedName>
        <fullName evidence="3">Dynamin GTPase domain-containing protein</fullName>
    </recommendedName>
</protein>
<feature type="compositionally biased region" description="Low complexity" evidence="1">
    <location>
        <begin position="1076"/>
        <end position="1100"/>
    </location>
</feature>
<feature type="compositionally biased region" description="Polar residues" evidence="1">
    <location>
        <begin position="1065"/>
        <end position="1074"/>
    </location>
</feature>
<dbReference type="PANTHER" id="PTHR38122">
    <property type="entry name" value="GLYCOPROTEIN X"/>
    <property type="match status" value="1"/>
</dbReference>
<feature type="compositionally biased region" description="Low complexity" evidence="1">
    <location>
        <begin position="65"/>
        <end position="81"/>
    </location>
</feature>
<organism evidence="4 5">
    <name type="scientific">Ceratocystis pirilliformis</name>
    <dbReference type="NCBI Taxonomy" id="259994"/>
    <lineage>
        <taxon>Eukaryota</taxon>
        <taxon>Fungi</taxon>
        <taxon>Dikarya</taxon>
        <taxon>Ascomycota</taxon>
        <taxon>Pezizomycotina</taxon>
        <taxon>Sordariomycetes</taxon>
        <taxon>Hypocreomycetidae</taxon>
        <taxon>Microascales</taxon>
        <taxon>Ceratocystidaceae</taxon>
        <taxon>Ceratocystis</taxon>
    </lineage>
</organism>
<feature type="compositionally biased region" description="Low complexity" evidence="1">
    <location>
        <begin position="1040"/>
        <end position="1064"/>
    </location>
</feature>
<dbReference type="InterPro" id="IPR045063">
    <property type="entry name" value="Dynamin_N"/>
</dbReference>
<dbReference type="Proteomes" id="UP001583280">
    <property type="component" value="Unassembled WGS sequence"/>
</dbReference>
<dbReference type="Pfam" id="PF01031">
    <property type="entry name" value="Dynamin_M"/>
    <property type="match status" value="1"/>
</dbReference>
<feature type="compositionally biased region" description="Low complexity" evidence="1">
    <location>
        <begin position="1011"/>
        <end position="1031"/>
    </location>
</feature>
<dbReference type="Gene3D" id="3.40.50.300">
    <property type="entry name" value="P-loop containing nucleotide triphosphate hydrolases"/>
    <property type="match status" value="1"/>
</dbReference>
<feature type="chain" id="PRO_5045207513" description="Dynamin GTPase domain-containing protein" evidence="2">
    <location>
        <begin position="22"/>
        <end position="1419"/>
    </location>
</feature>
<dbReference type="EMBL" id="JAWDJO010000014">
    <property type="protein sequence ID" value="KAL1900328.1"/>
    <property type="molecule type" value="Genomic_DNA"/>
</dbReference>
<dbReference type="InterPro" id="IPR001401">
    <property type="entry name" value="Dynamin_GTPase"/>
</dbReference>
<evidence type="ECO:0000313" key="4">
    <source>
        <dbReference type="EMBL" id="KAL1900328.1"/>
    </source>
</evidence>
<gene>
    <name evidence="4" type="ORF">Cpir12675_001012</name>
</gene>
<feature type="region of interest" description="Disordered" evidence="1">
    <location>
        <begin position="1011"/>
        <end position="1106"/>
    </location>
</feature>
<evidence type="ECO:0000256" key="1">
    <source>
        <dbReference type="SAM" id="MobiDB-lite"/>
    </source>
</evidence>